<dbReference type="SUPFAM" id="SSF56935">
    <property type="entry name" value="Porins"/>
    <property type="match status" value="1"/>
</dbReference>
<gene>
    <name evidence="1" type="ORF">SAMN04489796_102143</name>
</gene>
<evidence type="ECO:0000313" key="1">
    <source>
        <dbReference type="EMBL" id="SDH28824.1"/>
    </source>
</evidence>
<dbReference type="Proteomes" id="UP000199492">
    <property type="component" value="Unassembled WGS sequence"/>
</dbReference>
<dbReference type="AlphaFoldDB" id="A0A1G8B6R8"/>
<evidence type="ECO:0000313" key="2">
    <source>
        <dbReference type="Proteomes" id="UP000199492"/>
    </source>
</evidence>
<dbReference type="STRING" id="262004.SAMN04489796_102143"/>
<keyword evidence="2" id="KW-1185">Reference proteome</keyword>
<accession>A0A1G8B6R8</accession>
<reference evidence="2" key="1">
    <citation type="submission" date="2016-10" db="EMBL/GenBank/DDBJ databases">
        <authorList>
            <person name="Varghese N."/>
            <person name="Submissions S."/>
        </authorList>
    </citation>
    <scope>NUCLEOTIDE SEQUENCE [LARGE SCALE GENOMIC DNA]</scope>
    <source>
        <strain evidence="2">DSM 15363</strain>
    </source>
</reference>
<name>A0A1G8B6R8_9FLAO</name>
<organism evidence="1 2">
    <name type="scientific">Winogradskyella thalassocola</name>
    <dbReference type="NCBI Taxonomy" id="262004"/>
    <lineage>
        <taxon>Bacteria</taxon>
        <taxon>Pseudomonadati</taxon>
        <taxon>Bacteroidota</taxon>
        <taxon>Flavobacteriia</taxon>
        <taxon>Flavobacteriales</taxon>
        <taxon>Flavobacteriaceae</taxon>
        <taxon>Winogradskyella</taxon>
    </lineage>
</organism>
<sequence>MQSMNKSQSLIFVLILFGLYGYSQSNNLTGSPYSLFGLGVESNSGTGRNSGLGNTGISLDAKFGINLFNPAAFSTLKENEITFDFGGSAELTNLTGGDANEQRSNYNFTNMSIAFNHNNDYGIGLTLKPATNVGYSLIGLENNIEGSDEQFTTNIGGTGGISEVRLDYARTFFKNFNVGIKASYLFGKIEENESIVTSNSYLEITETNYYNGAQLGLGLQYSLLDKHNFGFTIDLPTVLKGSKDVLIGKYSNSAYSTLEDTEGESIDNFYLPLKLGFGYSTKFKNLLLTADYKKNFWGATNQSDAIGDYTDQNIFGLGASYAVDPTSYKYWKRVDFRMGLNYNSGYLKVDDTNIDTYSASFGVGLPIGKRSLLNVSYTLAKKGTTDSILIQEYVNTLNINISLSDLWFQKRKFN</sequence>
<protein>
    <submittedName>
        <fullName evidence="1">Long-chain fatty acid transport protein</fullName>
    </submittedName>
</protein>
<dbReference type="EMBL" id="FNCZ01000002">
    <property type="protein sequence ID" value="SDH28824.1"/>
    <property type="molecule type" value="Genomic_DNA"/>
</dbReference>
<dbReference type="Gene3D" id="2.40.160.60">
    <property type="entry name" value="Outer membrane protein transport protein (OMPP1/FadL/TodX)"/>
    <property type="match status" value="1"/>
</dbReference>
<proteinExistence type="predicted"/>